<evidence type="ECO:0000313" key="2">
    <source>
        <dbReference type="Proteomes" id="UP000244855"/>
    </source>
</evidence>
<dbReference type="AlphaFoldDB" id="A0A2V1E245"/>
<keyword evidence="2" id="KW-1185">Reference proteome</keyword>
<protein>
    <submittedName>
        <fullName evidence="1">Uncharacterized protein</fullName>
    </submittedName>
</protein>
<reference evidence="1 2" key="1">
    <citation type="journal article" date="2018" name="Sci. Rep.">
        <title>Comparative genomics provides insights into the lifestyle and reveals functional heterogeneity of dark septate endophytic fungi.</title>
        <authorList>
            <person name="Knapp D.G."/>
            <person name="Nemeth J.B."/>
            <person name="Barry K."/>
            <person name="Hainaut M."/>
            <person name="Henrissat B."/>
            <person name="Johnson J."/>
            <person name="Kuo A."/>
            <person name="Lim J.H.P."/>
            <person name="Lipzen A."/>
            <person name="Nolan M."/>
            <person name="Ohm R.A."/>
            <person name="Tamas L."/>
            <person name="Grigoriev I.V."/>
            <person name="Spatafora J.W."/>
            <person name="Nagy L.G."/>
            <person name="Kovacs G.M."/>
        </authorList>
    </citation>
    <scope>NUCLEOTIDE SEQUENCE [LARGE SCALE GENOMIC DNA]</scope>
    <source>
        <strain evidence="1 2">DSE2036</strain>
    </source>
</reference>
<feature type="non-terminal residue" evidence="1">
    <location>
        <position position="1"/>
    </location>
</feature>
<organism evidence="1 2">
    <name type="scientific">Periconia macrospinosa</name>
    <dbReference type="NCBI Taxonomy" id="97972"/>
    <lineage>
        <taxon>Eukaryota</taxon>
        <taxon>Fungi</taxon>
        <taxon>Dikarya</taxon>
        <taxon>Ascomycota</taxon>
        <taxon>Pezizomycotina</taxon>
        <taxon>Dothideomycetes</taxon>
        <taxon>Pleosporomycetidae</taxon>
        <taxon>Pleosporales</taxon>
        <taxon>Massarineae</taxon>
        <taxon>Periconiaceae</taxon>
        <taxon>Periconia</taxon>
    </lineage>
</organism>
<gene>
    <name evidence="1" type="ORF">DM02DRAFT_690824</name>
</gene>
<evidence type="ECO:0000313" key="1">
    <source>
        <dbReference type="EMBL" id="PVI04628.1"/>
    </source>
</evidence>
<dbReference type="EMBL" id="KZ805319">
    <property type="protein sequence ID" value="PVI04628.1"/>
    <property type="molecule type" value="Genomic_DNA"/>
</dbReference>
<sequence>PIPTSALSGVFGVVIGDHDGLLALLHECAEVLQCIALVVNFQDLGLFGLLAGLLEERGLDGCRVFEFIDRVPVGLQIEVHGQGFQTTDADGCRIDEDGSAEEELEFTLGVNLFVGEVVDPERIIHSPSRLGAGKVDSAIFAQGCVELIAHLAPGRILFDEHSNVEHGRLFVDSWVQRTGVTKPKVRFVALRLHPGEGGREGGLSPGVDTGDSVVIGVGGGRHCGRRE</sequence>
<proteinExistence type="predicted"/>
<name>A0A2V1E245_9PLEO</name>
<accession>A0A2V1E245</accession>
<dbReference type="Proteomes" id="UP000244855">
    <property type="component" value="Unassembled WGS sequence"/>
</dbReference>